<dbReference type="AlphaFoldDB" id="A0A3B0WGF4"/>
<accession>A0A3B0WGF4</accession>
<sequence length="210" mass="20924">MRKTTKLAVGVALALAASGAANATVYDITAVLSGNDGGFSYSSLNDASGSNSQGLGPDGELASILDAGSLGTYDDVTGAFDAVLALDNVAGPITLAGTLFFDNAGLLSANSTLGITFSGTQSGSLSDTVLGFVAGDICCSGTNDPNSFDGNFLTLWGANFSDASFGGSYTGATLGMDLRIELTSVPVPAAVWLFGSGLLGLVGVVRRKKA</sequence>
<reference evidence="2" key="1">
    <citation type="submission" date="2018-06" db="EMBL/GenBank/DDBJ databases">
        <authorList>
            <person name="Zhirakovskaya E."/>
        </authorList>
    </citation>
    <scope>NUCLEOTIDE SEQUENCE</scope>
</reference>
<keyword evidence="1" id="KW-1133">Transmembrane helix</keyword>
<protein>
    <recommendedName>
        <fullName evidence="3">PEP-CTERM protein-sorting domain-containing protein</fullName>
    </recommendedName>
</protein>
<evidence type="ECO:0000313" key="2">
    <source>
        <dbReference type="EMBL" id="VAW51540.1"/>
    </source>
</evidence>
<gene>
    <name evidence="2" type="ORF">MNBD_GAMMA06-308</name>
</gene>
<name>A0A3B0WGF4_9ZZZZ</name>
<dbReference type="EMBL" id="UOFD01000032">
    <property type="protein sequence ID" value="VAW51540.1"/>
    <property type="molecule type" value="Genomic_DNA"/>
</dbReference>
<keyword evidence="1" id="KW-0812">Transmembrane</keyword>
<evidence type="ECO:0000256" key="1">
    <source>
        <dbReference type="SAM" id="Phobius"/>
    </source>
</evidence>
<keyword evidence="1" id="KW-0472">Membrane</keyword>
<proteinExistence type="predicted"/>
<organism evidence="2">
    <name type="scientific">hydrothermal vent metagenome</name>
    <dbReference type="NCBI Taxonomy" id="652676"/>
    <lineage>
        <taxon>unclassified sequences</taxon>
        <taxon>metagenomes</taxon>
        <taxon>ecological metagenomes</taxon>
    </lineage>
</organism>
<evidence type="ECO:0008006" key="3">
    <source>
        <dbReference type="Google" id="ProtNLM"/>
    </source>
</evidence>
<feature type="transmembrane region" description="Helical" evidence="1">
    <location>
        <begin position="185"/>
        <end position="205"/>
    </location>
</feature>